<proteinExistence type="inferred from homology"/>
<evidence type="ECO:0000256" key="2">
    <source>
        <dbReference type="ARBA" id="ARBA00022517"/>
    </source>
</evidence>
<dbReference type="PROSITE" id="PS51883">
    <property type="entry name" value="OBG"/>
    <property type="match status" value="1"/>
</dbReference>
<dbReference type="InterPro" id="IPR014100">
    <property type="entry name" value="GTP-bd_Obg/CgtA"/>
</dbReference>
<dbReference type="PROSITE" id="PS51710">
    <property type="entry name" value="G_OBG"/>
    <property type="match status" value="1"/>
</dbReference>
<organism evidence="7 8">
    <name type="scientific">Allacma fusca</name>
    <dbReference type="NCBI Taxonomy" id="39272"/>
    <lineage>
        <taxon>Eukaryota</taxon>
        <taxon>Metazoa</taxon>
        <taxon>Ecdysozoa</taxon>
        <taxon>Arthropoda</taxon>
        <taxon>Hexapoda</taxon>
        <taxon>Collembola</taxon>
        <taxon>Symphypleona</taxon>
        <taxon>Sminthuridae</taxon>
        <taxon>Allacma</taxon>
    </lineage>
</organism>
<keyword evidence="2" id="KW-0690">Ribosome biogenesis</keyword>
<feature type="domain" description="Obg" evidence="6">
    <location>
        <begin position="28"/>
        <end position="182"/>
    </location>
</feature>
<dbReference type="InterPro" id="IPR006169">
    <property type="entry name" value="GTP1_OBG_dom"/>
</dbReference>
<evidence type="ECO:0000256" key="1">
    <source>
        <dbReference type="ARBA" id="ARBA00007699"/>
    </source>
</evidence>
<dbReference type="GO" id="GO:0000287">
    <property type="term" value="F:magnesium ion binding"/>
    <property type="evidence" value="ECO:0007669"/>
    <property type="project" value="InterPro"/>
</dbReference>
<sequence length="353" mass="38600">MRIFYRLANSSTALIRVDKGKSKTVRASTFVDQLKLRVIGGKGGDGCVAFTKHFAKEYAGPDGGNGGNGGHVIFQPTKEISSLANIPSIVRADNGEPGKADNCDGKNASPTIIRVPEGTLIRNSEDRKLIIDLIESPFLAARGGLGGKGNKFFTTAVNQSPMICEYGSRGEIMNYFLEMAVIAHVGLVGYPNAGKSTLLSALTRARPKVASYPFTTLKPNVGIIPFDDFSQIRVADIPGLIEGAWRNKGLGHEFLRHIQRCVCLIYIIDLTWDPEKQLQALKNELNMYDPTLTEKPSIVVGNKIDLEDAQMNSNNFRTDLNISGKHSVNLKALISLVKDFYDESKEKTSNILL</sequence>
<evidence type="ECO:0000313" key="8">
    <source>
        <dbReference type="Proteomes" id="UP000708208"/>
    </source>
</evidence>
<dbReference type="PANTHER" id="PTHR11702">
    <property type="entry name" value="DEVELOPMENTALLY REGULATED GTP-BINDING PROTEIN-RELATED"/>
    <property type="match status" value="1"/>
</dbReference>
<dbReference type="AlphaFoldDB" id="A0A8J2K0V4"/>
<dbReference type="PANTHER" id="PTHR11702:SF31">
    <property type="entry name" value="MITOCHONDRIAL RIBOSOME-ASSOCIATED GTPASE 2"/>
    <property type="match status" value="1"/>
</dbReference>
<gene>
    <name evidence="7" type="ORF">AFUS01_LOCUS19700</name>
</gene>
<keyword evidence="3" id="KW-0547">Nucleotide-binding</keyword>
<comment type="similarity">
    <text evidence="1">Belongs to the TRAFAC class OBG-HflX-like GTPase superfamily. OBG GTPase family.</text>
</comment>
<accession>A0A8J2K0V4</accession>
<keyword evidence="4" id="KW-0342">GTP-binding</keyword>
<dbReference type="OrthoDB" id="347018at2759"/>
<evidence type="ECO:0000256" key="3">
    <source>
        <dbReference type="ARBA" id="ARBA00022741"/>
    </source>
</evidence>
<feature type="domain" description="OBG-type G" evidence="5">
    <location>
        <begin position="183"/>
        <end position="353"/>
    </location>
</feature>
<reference evidence="7" key="1">
    <citation type="submission" date="2021-06" db="EMBL/GenBank/DDBJ databases">
        <authorList>
            <person name="Hodson N. C."/>
            <person name="Mongue J. A."/>
            <person name="Jaron S. K."/>
        </authorList>
    </citation>
    <scope>NUCLEOTIDE SEQUENCE</scope>
</reference>
<protein>
    <submittedName>
        <fullName evidence="7">Uncharacterized protein</fullName>
    </submittedName>
</protein>
<dbReference type="GO" id="GO:0005525">
    <property type="term" value="F:GTP binding"/>
    <property type="evidence" value="ECO:0007669"/>
    <property type="project" value="UniProtKB-KW"/>
</dbReference>
<dbReference type="EMBL" id="CAJVCH010205879">
    <property type="protein sequence ID" value="CAG7731093.1"/>
    <property type="molecule type" value="Genomic_DNA"/>
</dbReference>
<dbReference type="InterPro" id="IPR005225">
    <property type="entry name" value="Small_GTP-bd"/>
</dbReference>
<dbReference type="GO" id="GO:0003924">
    <property type="term" value="F:GTPase activity"/>
    <property type="evidence" value="ECO:0007669"/>
    <property type="project" value="InterPro"/>
</dbReference>
<dbReference type="FunFam" id="2.70.210.12:FF:000001">
    <property type="entry name" value="GTPase Obg"/>
    <property type="match status" value="1"/>
</dbReference>
<dbReference type="NCBIfam" id="TIGR00231">
    <property type="entry name" value="small_GTP"/>
    <property type="match status" value="1"/>
</dbReference>
<dbReference type="Proteomes" id="UP000708208">
    <property type="component" value="Unassembled WGS sequence"/>
</dbReference>
<dbReference type="Pfam" id="PF01926">
    <property type="entry name" value="MMR_HSR1"/>
    <property type="match status" value="1"/>
</dbReference>
<dbReference type="InterPro" id="IPR006073">
    <property type="entry name" value="GTP-bd"/>
</dbReference>
<evidence type="ECO:0000259" key="6">
    <source>
        <dbReference type="PROSITE" id="PS51883"/>
    </source>
</evidence>
<dbReference type="PIRSF" id="PIRSF002401">
    <property type="entry name" value="GTP_bd_Obg/CgtA"/>
    <property type="match status" value="1"/>
</dbReference>
<evidence type="ECO:0000313" key="7">
    <source>
        <dbReference type="EMBL" id="CAG7731093.1"/>
    </source>
</evidence>
<dbReference type="CDD" id="cd01898">
    <property type="entry name" value="Obg"/>
    <property type="match status" value="1"/>
</dbReference>
<dbReference type="Pfam" id="PF01018">
    <property type="entry name" value="GTP1_OBG"/>
    <property type="match status" value="1"/>
</dbReference>
<dbReference type="NCBIfam" id="NF008956">
    <property type="entry name" value="PRK12299.1"/>
    <property type="match status" value="1"/>
</dbReference>
<dbReference type="GO" id="GO:0042254">
    <property type="term" value="P:ribosome biogenesis"/>
    <property type="evidence" value="ECO:0007669"/>
    <property type="project" value="UniProtKB-UniRule"/>
</dbReference>
<evidence type="ECO:0000256" key="4">
    <source>
        <dbReference type="ARBA" id="ARBA00023134"/>
    </source>
</evidence>
<dbReference type="GO" id="GO:0005739">
    <property type="term" value="C:mitochondrion"/>
    <property type="evidence" value="ECO:0007669"/>
    <property type="project" value="TreeGrafter"/>
</dbReference>
<dbReference type="InterPro" id="IPR045086">
    <property type="entry name" value="OBG_GTPase"/>
</dbReference>
<dbReference type="InterPro" id="IPR031167">
    <property type="entry name" value="G_OBG"/>
</dbReference>
<keyword evidence="8" id="KW-1185">Reference proteome</keyword>
<name>A0A8J2K0V4_9HEXA</name>
<comment type="caution">
    <text evidence="7">The sequence shown here is derived from an EMBL/GenBank/DDBJ whole genome shotgun (WGS) entry which is preliminary data.</text>
</comment>
<dbReference type="NCBIfam" id="TIGR02729">
    <property type="entry name" value="Obg_CgtA"/>
    <property type="match status" value="1"/>
</dbReference>
<evidence type="ECO:0000259" key="5">
    <source>
        <dbReference type="PROSITE" id="PS51710"/>
    </source>
</evidence>